<evidence type="ECO:0000256" key="1">
    <source>
        <dbReference type="ARBA" id="ARBA00001933"/>
    </source>
</evidence>
<feature type="modified residue" description="N6-(pyridoxal phosphate)lysine" evidence="8">
    <location>
        <position position="240"/>
    </location>
</feature>
<sequence length="397" mass="44003">MSTVAKFARVLSLRAHSPLRLQSRALASAISSTALKMAEWQMKIPVPPQLLTPLAVPSKVLFGPGPSNPSMRIYNASAMSLLGHMQADFFKVMDEVKAGLQYVFQTNNRYTLAITGAGHAAMEASIMNIVERGERILVCDNGMWGKRAREIAERQGCDVKALEKSPGGYYTYEEIKQGLIEHRPSALFVVHSESSSGVCQSLQGLGPLCHEHDCLLIVDTVASLGGTPFFTDDWELDVGKGFQPQNQGSIILPGYGRVRYHHTAAVNLVYALRESLAIVAEEGLENSWKRHQDTIEHFWAGLESMGLELFVEDKAHRLPTVTSIKIPEGFPDWKAVPEYLMKKYKLEIVGGMGPSVGLVWRVGFMGHNSYRENVDLFLRLFREALESVHPGLPKAQL</sequence>
<comment type="caution">
    <text evidence="10">The sequence shown here is derived from an EMBL/GenBank/DDBJ whole genome shotgun (WGS) entry which is preliminary data.</text>
</comment>
<evidence type="ECO:0000256" key="4">
    <source>
        <dbReference type="ARBA" id="ARBA00022679"/>
    </source>
</evidence>
<keyword evidence="3 10" id="KW-0032">Aminotransferase</keyword>
<gene>
    <name evidence="10" type="ORF">P5673_004680</name>
</gene>
<evidence type="ECO:0000256" key="2">
    <source>
        <dbReference type="ARBA" id="ARBA00009236"/>
    </source>
</evidence>
<evidence type="ECO:0000256" key="5">
    <source>
        <dbReference type="ARBA" id="ARBA00022898"/>
    </source>
</evidence>
<dbReference type="FunFam" id="3.90.1150.10:FF:000039">
    <property type="entry name" value="Serine--pyruvate aminotransferase"/>
    <property type="match status" value="1"/>
</dbReference>
<dbReference type="InterPro" id="IPR015421">
    <property type="entry name" value="PyrdxlP-dep_Trfase_major"/>
</dbReference>
<dbReference type="InterPro" id="IPR024169">
    <property type="entry name" value="SP_NH2Trfase/AEP_transaminase"/>
</dbReference>
<evidence type="ECO:0000313" key="11">
    <source>
        <dbReference type="Proteomes" id="UP001249851"/>
    </source>
</evidence>
<comment type="similarity">
    <text evidence="2 6">Belongs to the class-V pyridoxal-phosphate-dependent aminotransferase family.</text>
</comment>
<dbReference type="GO" id="GO:0019265">
    <property type="term" value="P:glycine biosynthetic process, by transamination of glyoxylate"/>
    <property type="evidence" value="ECO:0007669"/>
    <property type="project" value="TreeGrafter"/>
</dbReference>
<dbReference type="GO" id="GO:0004760">
    <property type="term" value="F:L-serine-pyruvate transaminase activity"/>
    <property type="evidence" value="ECO:0007669"/>
    <property type="project" value="TreeGrafter"/>
</dbReference>
<evidence type="ECO:0000259" key="9">
    <source>
        <dbReference type="Pfam" id="PF00266"/>
    </source>
</evidence>
<keyword evidence="5 6" id="KW-0663">Pyridoxal phosphate</keyword>
<evidence type="ECO:0000256" key="3">
    <source>
        <dbReference type="ARBA" id="ARBA00022576"/>
    </source>
</evidence>
<dbReference type="PIRSF" id="PIRSF000524">
    <property type="entry name" value="SPT"/>
    <property type="match status" value="1"/>
</dbReference>
<dbReference type="GO" id="GO:0005777">
    <property type="term" value="C:peroxisome"/>
    <property type="evidence" value="ECO:0007669"/>
    <property type="project" value="TreeGrafter"/>
</dbReference>
<feature type="domain" description="Aminotransferase class V" evidence="9">
    <location>
        <begin position="74"/>
        <end position="237"/>
    </location>
</feature>
<dbReference type="EMBL" id="JARQWQ010000007">
    <property type="protein sequence ID" value="KAK2570955.1"/>
    <property type="molecule type" value="Genomic_DNA"/>
</dbReference>
<dbReference type="AlphaFoldDB" id="A0AAD9R1B4"/>
<dbReference type="Gene3D" id="3.90.1150.10">
    <property type="entry name" value="Aspartate Aminotransferase, domain 1"/>
    <property type="match status" value="1"/>
</dbReference>
<dbReference type="GO" id="GO:0008453">
    <property type="term" value="F:alanine-glyoxylate transaminase activity"/>
    <property type="evidence" value="ECO:0007669"/>
    <property type="project" value="UniProtKB-EC"/>
</dbReference>
<dbReference type="EC" id="2.6.1.44" evidence="6"/>
<reference evidence="10" key="2">
    <citation type="journal article" date="2023" name="Science">
        <title>Genomic signatures of disease resistance in endangered staghorn corals.</title>
        <authorList>
            <person name="Vollmer S.V."/>
            <person name="Selwyn J.D."/>
            <person name="Despard B.A."/>
            <person name="Roesel C.L."/>
        </authorList>
    </citation>
    <scope>NUCLEOTIDE SEQUENCE</scope>
    <source>
        <strain evidence="10">K2</strain>
    </source>
</reference>
<dbReference type="SUPFAM" id="SSF53383">
    <property type="entry name" value="PLP-dependent transferases"/>
    <property type="match status" value="1"/>
</dbReference>
<feature type="binding site" evidence="7">
    <location>
        <position position="361"/>
    </location>
    <ligand>
        <name>substrate</name>
    </ligand>
</feature>
<dbReference type="PANTHER" id="PTHR21152:SF40">
    <property type="entry name" value="ALANINE--GLYOXYLATE AMINOTRANSFERASE"/>
    <property type="match status" value="1"/>
</dbReference>
<dbReference type="InterPro" id="IPR015424">
    <property type="entry name" value="PyrdxlP-dep_Trfase"/>
</dbReference>
<name>A0AAD9R1B4_ACRCE</name>
<dbReference type="Gene3D" id="3.40.640.10">
    <property type="entry name" value="Type I PLP-dependent aspartate aminotransferase-like (Major domain)"/>
    <property type="match status" value="1"/>
</dbReference>
<dbReference type="Proteomes" id="UP001249851">
    <property type="component" value="Unassembled WGS sequence"/>
</dbReference>
<evidence type="ECO:0000256" key="7">
    <source>
        <dbReference type="PIRSR" id="PIRSR000524-1"/>
    </source>
</evidence>
<dbReference type="InterPro" id="IPR000192">
    <property type="entry name" value="Aminotrans_V_dom"/>
</dbReference>
<evidence type="ECO:0000256" key="6">
    <source>
        <dbReference type="PIRNR" id="PIRNR000524"/>
    </source>
</evidence>
<dbReference type="PANTHER" id="PTHR21152">
    <property type="entry name" value="AMINOTRANSFERASE CLASS V"/>
    <property type="match status" value="1"/>
</dbReference>
<keyword evidence="4" id="KW-0808">Transferase</keyword>
<comment type="cofactor">
    <cofactor evidence="1 6 8">
        <name>pyridoxal 5'-phosphate</name>
        <dbReference type="ChEBI" id="CHEBI:597326"/>
    </cofactor>
</comment>
<dbReference type="Pfam" id="PF00266">
    <property type="entry name" value="Aminotran_5"/>
    <property type="match status" value="1"/>
</dbReference>
<comment type="catalytic activity">
    <reaction evidence="6">
        <text>glyoxylate + L-alanine = glycine + pyruvate</text>
        <dbReference type="Rhea" id="RHEA:24248"/>
        <dbReference type="ChEBI" id="CHEBI:15361"/>
        <dbReference type="ChEBI" id="CHEBI:36655"/>
        <dbReference type="ChEBI" id="CHEBI:57305"/>
        <dbReference type="ChEBI" id="CHEBI:57972"/>
        <dbReference type="EC" id="2.6.1.44"/>
    </reaction>
</comment>
<reference evidence="10" key="1">
    <citation type="journal article" date="2023" name="G3 (Bethesda)">
        <title>Whole genome assembly and annotation of the endangered Caribbean coral Acropora cervicornis.</title>
        <authorList>
            <person name="Selwyn J.D."/>
            <person name="Vollmer S.V."/>
        </authorList>
    </citation>
    <scope>NUCLEOTIDE SEQUENCE</scope>
    <source>
        <strain evidence="10">K2</strain>
    </source>
</reference>
<proteinExistence type="inferred from homology"/>
<keyword evidence="11" id="KW-1185">Reference proteome</keyword>
<accession>A0AAD9R1B4</accession>
<organism evidence="10 11">
    <name type="scientific">Acropora cervicornis</name>
    <name type="common">Staghorn coral</name>
    <dbReference type="NCBI Taxonomy" id="6130"/>
    <lineage>
        <taxon>Eukaryota</taxon>
        <taxon>Metazoa</taxon>
        <taxon>Cnidaria</taxon>
        <taxon>Anthozoa</taxon>
        <taxon>Hexacorallia</taxon>
        <taxon>Scleractinia</taxon>
        <taxon>Astrocoeniina</taxon>
        <taxon>Acroporidae</taxon>
        <taxon>Acropora</taxon>
    </lineage>
</organism>
<evidence type="ECO:0000313" key="10">
    <source>
        <dbReference type="EMBL" id="KAK2570955.1"/>
    </source>
</evidence>
<protein>
    <recommendedName>
        <fullName evidence="6">Alanine--glyoxylate aminotransferase</fullName>
        <ecNumber evidence="6">2.6.1.44</ecNumber>
    </recommendedName>
</protein>
<dbReference type="InterPro" id="IPR015422">
    <property type="entry name" value="PyrdxlP-dep_Trfase_small"/>
</dbReference>
<evidence type="ECO:0000256" key="8">
    <source>
        <dbReference type="PIRSR" id="PIRSR000524-50"/>
    </source>
</evidence>